<keyword evidence="3" id="KW-1185">Reference proteome</keyword>
<evidence type="ECO:0000313" key="3">
    <source>
        <dbReference type="Proteomes" id="UP000887567"/>
    </source>
</evidence>
<protein>
    <submittedName>
        <fullName evidence="2">Uncharacterized protein</fullName>
    </submittedName>
</protein>
<dbReference type="Proteomes" id="UP000887567">
    <property type="component" value="Unplaced"/>
</dbReference>
<accession>A0A913YI61</accession>
<dbReference type="OrthoDB" id="5990534at2759"/>
<name>A0A913YI61_EXADI</name>
<proteinExistence type="predicted"/>
<sequence length="106" mass="11653">MVKCSDEPEESSKVKELGKKFQGATKDVTSSCSKESQAEKSPVSVRRYKEIFEHGELLLSPAAYAAAPDGEVTSPRPGIVKSMCDLFENPKNFEWPEGTKRTTAVN</sequence>
<dbReference type="KEGG" id="epa:110238771"/>
<organism evidence="2 3">
    <name type="scientific">Exaiptasia diaphana</name>
    <name type="common">Tropical sea anemone</name>
    <name type="synonym">Aiptasia pulchella</name>
    <dbReference type="NCBI Taxonomy" id="2652724"/>
    <lineage>
        <taxon>Eukaryota</taxon>
        <taxon>Metazoa</taxon>
        <taxon>Cnidaria</taxon>
        <taxon>Anthozoa</taxon>
        <taxon>Hexacorallia</taxon>
        <taxon>Actiniaria</taxon>
        <taxon>Aiptasiidae</taxon>
        <taxon>Exaiptasia</taxon>
    </lineage>
</organism>
<evidence type="ECO:0000256" key="1">
    <source>
        <dbReference type="SAM" id="MobiDB-lite"/>
    </source>
</evidence>
<dbReference type="EnsemblMetazoa" id="XM_028658973.1">
    <property type="protein sequence ID" value="XP_028514774.1"/>
    <property type="gene ID" value="LOC110238771"/>
</dbReference>
<reference evidence="2" key="1">
    <citation type="submission" date="2022-11" db="UniProtKB">
        <authorList>
            <consortium name="EnsemblMetazoa"/>
        </authorList>
    </citation>
    <scope>IDENTIFICATION</scope>
</reference>
<feature type="compositionally biased region" description="Basic and acidic residues" evidence="1">
    <location>
        <begin position="1"/>
        <end position="19"/>
    </location>
</feature>
<dbReference type="GeneID" id="110238771"/>
<dbReference type="AlphaFoldDB" id="A0A913YI61"/>
<dbReference type="RefSeq" id="XP_028514774.1">
    <property type="nucleotide sequence ID" value="XM_028658973.1"/>
</dbReference>
<feature type="region of interest" description="Disordered" evidence="1">
    <location>
        <begin position="1"/>
        <end position="43"/>
    </location>
</feature>
<evidence type="ECO:0000313" key="2">
    <source>
        <dbReference type="EnsemblMetazoa" id="XP_028514774.1"/>
    </source>
</evidence>